<name>A0A3N2GQX8_9PSEU</name>
<organism evidence="2 3">
    <name type="scientific">Amycolatopsis thermoflava</name>
    <dbReference type="NCBI Taxonomy" id="84480"/>
    <lineage>
        <taxon>Bacteria</taxon>
        <taxon>Bacillati</taxon>
        <taxon>Actinomycetota</taxon>
        <taxon>Actinomycetes</taxon>
        <taxon>Pseudonocardiales</taxon>
        <taxon>Pseudonocardiaceae</taxon>
        <taxon>Amycolatopsis</taxon>
        <taxon>Amycolatopsis methanolica group</taxon>
    </lineage>
</organism>
<dbReference type="RefSeq" id="WP_123683210.1">
    <property type="nucleotide sequence ID" value="NZ_RKHY01000001.1"/>
</dbReference>
<dbReference type="AlphaFoldDB" id="A0A3N2GQX8"/>
<reference evidence="2 3" key="1">
    <citation type="submission" date="2018-11" db="EMBL/GenBank/DDBJ databases">
        <title>Sequencing the genomes of 1000 actinobacteria strains.</title>
        <authorList>
            <person name="Klenk H.-P."/>
        </authorList>
    </citation>
    <scope>NUCLEOTIDE SEQUENCE [LARGE SCALE GENOMIC DNA]</scope>
    <source>
        <strain evidence="2 3">DSM 44348</strain>
    </source>
</reference>
<dbReference type="Proteomes" id="UP000274843">
    <property type="component" value="Unassembled WGS sequence"/>
</dbReference>
<protein>
    <submittedName>
        <fullName evidence="2">Uncharacterized protein</fullName>
    </submittedName>
</protein>
<dbReference type="EMBL" id="RKHY01000001">
    <property type="protein sequence ID" value="ROS39017.1"/>
    <property type="molecule type" value="Genomic_DNA"/>
</dbReference>
<evidence type="ECO:0000313" key="2">
    <source>
        <dbReference type="EMBL" id="ROS39017.1"/>
    </source>
</evidence>
<sequence length="353" mass="37350">MNAGQYPPSRPQPPAQAMPRPMPPAQAQPGPPPAQQQQHQQHQHMPPGQAVLGAPAMPQAPAVVNVAAPAPQTQQAGTAEAATATTVEVARPALAVGVPTPMPPQPPGPGPAGPAAGAAREHRDWRTRRHRSIPRLRIGAHHASDAALELLQVSASSVGLPLGRDQNGFPVALTLFRPEPVSVSLIGGAWAARLMAYRALRAGARLLVFSQHPADWVQLGQSATGRTDRVAVVAPGSPPAVTASADAPVLCLHDAPQSQSEPEAWQTRVLLHRRLTPERVGAVPGSDLVLMQRLTPNEASLLAPALRLAQRTTQQLQMLRDDMLAVLAGETNHYVWVDPAPAERARLGRPGRY</sequence>
<feature type="region of interest" description="Disordered" evidence="1">
    <location>
        <begin position="101"/>
        <end position="125"/>
    </location>
</feature>
<feature type="region of interest" description="Disordered" evidence="1">
    <location>
        <begin position="1"/>
        <end position="55"/>
    </location>
</feature>
<dbReference type="GeneID" id="301842752"/>
<feature type="compositionally biased region" description="Low complexity" evidence="1">
    <location>
        <begin position="35"/>
        <end position="55"/>
    </location>
</feature>
<keyword evidence="3" id="KW-1185">Reference proteome</keyword>
<evidence type="ECO:0000256" key="1">
    <source>
        <dbReference type="SAM" id="MobiDB-lite"/>
    </source>
</evidence>
<proteinExistence type="predicted"/>
<evidence type="ECO:0000313" key="3">
    <source>
        <dbReference type="Proteomes" id="UP000274843"/>
    </source>
</evidence>
<gene>
    <name evidence="2" type="ORF">EDD35_1310</name>
</gene>
<accession>A0A3N2GQX8</accession>
<feature type="compositionally biased region" description="Pro residues" evidence="1">
    <location>
        <begin position="101"/>
        <end position="112"/>
    </location>
</feature>
<comment type="caution">
    <text evidence="2">The sequence shown here is derived from an EMBL/GenBank/DDBJ whole genome shotgun (WGS) entry which is preliminary data.</text>
</comment>
<feature type="compositionally biased region" description="Pro residues" evidence="1">
    <location>
        <begin position="8"/>
        <end position="34"/>
    </location>
</feature>